<protein>
    <submittedName>
        <fullName evidence="2">Uncharacterized protein</fullName>
    </submittedName>
</protein>
<organism evidence="2 3">
    <name type="scientific">Neonectria punicea</name>
    <dbReference type="NCBI Taxonomy" id="979145"/>
    <lineage>
        <taxon>Eukaryota</taxon>
        <taxon>Fungi</taxon>
        <taxon>Dikarya</taxon>
        <taxon>Ascomycota</taxon>
        <taxon>Pezizomycotina</taxon>
        <taxon>Sordariomycetes</taxon>
        <taxon>Hypocreomycetidae</taxon>
        <taxon>Hypocreales</taxon>
        <taxon>Nectriaceae</taxon>
        <taxon>Neonectria</taxon>
    </lineage>
</organism>
<keyword evidence="3" id="KW-1185">Reference proteome</keyword>
<feature type="compositionally biased region" description="Basic and acidic residues" evidence="1">
    <location>
        <begin position="54"/>
        <end position="73"/>
    </location>
</feature>
<name>A0ABR1GVS3_9HYPO</name>
<proteinExistence type="predicted"/>
<gene>
    <name evidence="2" type="ORF">QQX98_008217</name>
</gene>
<sequence>MEESAPKRRRTSPRTSLGIDAASTTPPSADEESTTARRKRPSFASPTKASLARHNPEVLERRRSASPQKRPEARSFAQHLEDEPAEQSPSELLALRLANSVLESDAGKTDDAVPTPDTGKSVRRAGGSMASAARRTPKRPNPRPLPPPGSDEEVNPFVGKVLRRSPPPDAPGLPAASIPQPEPEPEIPEPELPPSVPDVISSTPPRGIHSSPLRWREKSNPKPSSPLKQPAARMPEKPTFPTKAIRQPQLERADARATVPDAESTTNPRKTRAFDPNVTKKEERNALQKEIEQLRKDLETAQKENERIRVMQKSGRVLAPADPDAIVDLMRRQHTESDSLSQLTASQKLVKMALNPIGLLPFGKQPQPAPPVSPAPINEDEDLNIKSHHPVLMTAEEELPYLELFSPFSLTSNISALPQQPNQPSRQMHSITLRSRESPGLFTARIEMTVNAMDLTILDLKVAALEPAAKAELGPFIDKICNGECNRTMQRNVGILSWAMGEWIRVAVERAAFWCQLEKRLGSKGAVLEAAEKMRARKSRRRKDDEEDEEPSGDGEALQKADLIRYLGQQWYEVSIPHDDILGSAVRFEWKTGFDWTGEAQSKLGVMIGVPGKWHQMDERGALGRIPKLFAELVDGGEKPETAVQTIVALVAGDTA</sequence>
<feature type="region of interest" description="Disordered" evidence="1">
    <location>
        <begin position="535"/>
        <end position="556"/>
    </location>
</feature>
<feature type="region of interest" description="Disordered" evidence="1">
    <location>
        <begin position="1"/>
        <end position="283"/>
    </location>
</feature>
<accession>A0ABR1GVS3</accession>
<reference evidence="2 3" key="1">
    <citation type="journal article" date="2025" name="Microbiol. Resour. Announc.">
        <title>Draft genome sequences for Neonectria magnoliae and Neonectria punicea, canker pathogens of Liriodendron tulipifera and Acer saccharum in West Virginia.</title>
        <authorList>
            <person name="Petronek H.M."/>
            <person name="Kasson M.T."/>
            <person name="Metheny A.M."/>
            <person name="Stauder C.M."/>
            <person name="Lovett B."/>
            <person name="Lynch S.C."/>
            <person name="Garnas J.R."/>
            <person name="Kasson L.R."/>
            <person name="Stajich J.E."/>
        </authorList>
    </citation>
    <scope>NUCLEOTIDE SEQUENCE [LARGE SCALE GENOMIC DNA]</scope>
    <source>
        <strain evidence="2 3">NRRL 64653</strain>
    </source>
</reference>
<evidence type="ECO:0000313" key="2">
    <source>
        <dbReference type="EMBL" id="KAK7409622.1"/>
    </source>
</evidence>
<evidence type="ECO:0000313" key="3">
    <source>
        <dbReference type="Proteomes" id="UP001498476"/>
    </source>
</evidence>
<evidence type="ECO:0000256" key="1">
    <source>
        <dbReference type="SAM" id="MobiDB-lite"/>
    </source>
</evidence>
<feature type="compositionally biased region" description="Low complexity" evidence="1">
    <location>
        <begin position="124"/>
        <end position="134"/>
    </location>
</feature>
<dbReference type="EMBL" id="JAZAVJ010000145">
    <property type="protein sequence ID" value="KAK7409622.1"/>
    <property type="molecule type" value="Genomic_DNA"/>
</dbReference>
<comment type="caution">
    <text evidence="2">The sequence shown here is derived from an EMBL/GenBank/DDBJ whole genome shotgun (WGS) entry which is preliminary data.</text>
</comment>
<dbReference type="Proteomes" id="UP001498476">
    <property type="component" value="Unassembled WGS sequence"/>
</dbReference>